<dbReference type="Proteomes" id="UP000271087">
    <property type="component" value="Unassembled WGS sequence"/>
</dbReference>
<dbReference type="AlphaFoldDB" id="A0A182EZF3"/>
<protein>
    <submittedName>
        <fullName evidence="3">DNA-directed DNA polymerase</fullName>
    </submittedName>
</protein>
<dbReference type="EMBL" id="UYRW01016366">
    <property type="protein sequence ID" value="VDN03106.1"/>
    <property type="molecule type" value="Genomic_DNA"/>
</dbReference>
<evidence type="ECO:0000313" key="3">
    <source>
        <dbReference type="WBParaSite" id="nOo.2.0.1.t13562-RA"/>
    </source>
</evidence>
<dbReference type="WBParaSite" id="nOo.2.0.1.t13562-RA">
    <property type="protein sequence ID" value="nOo.2.0.1.t13562-RA"/>
    <property type="gene ID" value="nOo.2.0.1.g13562"/>
</dbReference>
<gene>
    <name evidence="1" type="ORF">NOO_LOCUS13562</name>
</gene>
<reference evidence="1 2" key="2">
    <citation type="submission" date="2018-08" db="EMBL/GenBank/DDBJ databases">
        <authorList>
            <person name="Laetsch R D."/>
            <person name="Stevens L."/>
            <person name="Kumar S."/>
            <person name="Blaxter L. M."/>
        </authorList>
    </citation>
    <scope>NUCLEOTIDE SEQUENCE [LARGE SCALE GENOMIC DNA]</scope>
</reference>
<proteinExistence type="predicted"/>
<organism evidence="3">
    <name type="scientific">Onchocerca ochengi</name>
    <name type="common">Filarial nematode worm</name>
    <dbReference type="NCBI Taxonomy" id="42157"/>
    <lineage>
        <taxon>Eukaryota</taxon>
        <taxon>Metazoa</taxon>
        <taxon>Ecdysozoa</taxon>
        <taxon>Nematoda</taxon>
        <taxon>Chromadorea</taxon>
        <taxon>Rhabditida</taxon>
        <taxon>Spirurina</taxon>
        <taxon>Spiruromorpha</taxon>
        <taxon>Filarioidea</taxon>
        <taxon>Onchocercidae</taxon>
        <taxon>Onchocerca</taxon>
    </lineage>
</organism>
<accession>A0A182EZF3</accession>
<evidence type="ECO:0000313" key="2">
    <source>
        <dbReference type="Proteomes" id="UP000271087"/>
    </source>
</evidence>
<keyword evidence="2" id="KW-1185">Reference proteome</keyword>
<reference evidence="3" key="1">
    <citation type="submission" date="2016-06" db="UniProtKB">
        <authorList>
            <consortium name="WormBaseParasite"/>
        </authorList>
    </citation>
    <scope>IDENTIFICATION</scope>
</reference>
<evidence type="ECO:0000313" key="1">
    <source>
        <dbReference type="EMBL" id="VDN03106.1"/>
    </source>
</evidence>
<sequence>GKPIDIAISHASEVRHLMKQCFPDVKNRDISKTPPSNDNIGVE</sequence>
<name>A0A182EZF3_ONCOC</name>